<gene>
    <name evidence="2" type="ORF">rCG_57023</name>
</gene>
<accession>A6JDB9</accession>
<dbReference type="EMBL" id="CH473981">
    <property type="protein sequence ID" value="EDL90041.1"/>
    <property type="molecule type" value="Genomic_DNA"/>
</dbReference>
<dbReference type="AlphaFoldDB" id="A6JDB9"/>
<name>A6JDB9_RAT</name>
<feature type="region of interest" description="Disordered" evidence="1">
    <location>
        <begin position="43"/>
        <end position="99"/>
    </location>
</feature>
<organism evidence="2 3">
    <name type="scientific">Rattus norvegicus</name>
    <name type="common">Rat</name>
    <dbReference type="NCBI Taxonomy" id="10116"/>
    <lineage>
        <taxon>Eukaryota</taxon>
        <taxon>Metazoa</taxon>
        <taxon>Chordata</taxon>
        <taxon>Craniata</taxon>
        <taxon>Vertebrata</taxon>
        <taxon>Euteleostomi</taxon>
        <taxon>Mammalia</taxon>
        <taxon>Eutheria</taxon>
        <taxon>Euarchontoglires</taxon>
        <taxon>Glires</taxon>
        <taxon>Rodentia</taxon>
        <taxon>Myomorpha</taxon>
        <taxon>Muroidea</taxon>
        <taxon>Muridae</taxon>
        <taxon>Murinae</taxon>
        <taxon>Rattus</taxon>
    </lineage>
</organism>
<evidence type="ECO:0000313" key="3">
    <source>
        <dbReference type="Proteomes" id="UP000234681"/>
    </source>
</evidence>
<protein>
    <submittedName>
        <fullName evidence="2">RCG57023</fullName>
    </submittedName>
</protein>
<dbReference type="Proteomes" id="UP000234681">
    <property type="component" value="Chromosome 14"/>
</dbReference>
<evidence type="ECO:0000256" key="1">
    <source>
        <dbReference type="SAM" id="MobiDB-lite"/>
    </source>
</evidence>
<reference evidence="3" key="1">
    <citation type="submission" date="2005-09" db="EMBL/GenBank/DDBJ databases">
        <authorList>
            <person name="Mural R.J."/>
            <person name="Li P.W."/>
            <person name="Adams M.D."/>
            <person name="Amanatides P.G."/>
            <person name="Baden-Tillson H."/>
            <person name="Barnstead M."/>
            <person name="Chin S.H."/>
            <person name="Dew I."/>
            <person name="Evans C.A."/>
            <person name="Ferriera S."/>
            <person name="Flanigan M."/>
            <person name="Fosler C."/>
            <person name="Glodek A."/>
            <person name="Gu Z."/>
            <person name="Holt R.A."/>
            <person name="Jennings D."/>
            <person name="Kraft C.L."/>
            <person name="Lu F."/>
            <person name="Nguyen T."/>
            <person name="Nusskern D.R."/>
            <person name="Pfannkoch C.M."/>
            <person name="Sitter C."/>
            <person name="Sutton G.G."/>
            <person name="Venter J.C."/>
            <person name="Wang Z."/>
            <person name="Woodage T."/>
            <person name="Zheng X.H."/>
            <person name="Zhong F."/>
        </authorList>
    </citation>
    <scope>NUCLEOTIDE SEQUENCE [LARGE SCALE GENOMIC DNA]</scope>
    <source>
        <strain>BN</strain>
        <strain evidence="3">Sprague-Dawley</strain>
    </source>
</reference>
<evidence type="ECO:0000313" key="2">
    <source>
        <dbReference type="EMBL" id="EDL90041.1"/>
    </source>
</evidence>
<proteinExistence type="predicted"/>
<sequence>MIQLPSCSEGPAFCSQGGLEATFTSGLISIGFSCIFAECTGKNKRRSQKTAGGAAQAAAIKRRPHSLGKHEQGRQEQNQAEEYGKEGSNSPMHRTEWYSRAPKPCSLTRRLVFGLEVAHTCDSSS</sequence>